<dbReference type="PANTHER" id="PTHR41247:SF1">
    <property type="entry name" value="HTH-TYPE TRANSCRIPTIONAL REPRESSOR YCNK"/>
    <property type="match status" value="1"/>
</dbReference>
<dbReference type="Pfam" id="PF05573">
    <property type="entry name" value="NosL"/>
    <property type="match status" value="1"/>
</dbReference>
<dbReference type="PANTHER" id="PTHR41247">
    <property type="entry name" value="HTH-TYPE TRANSCRIPTIONAL REPRESSOR YCNK"/>
    <property type="match status" value="1"/>
</dbReference>
<dbReference type="STRING" id="518766.Rmar_2018"/>
<dbReference type="AlphaFoldDB" id="D0MKI7"/>
<dbReference type="Proteomes" id="UP000002221">
    <property type="component" value="Chromosome"/>
</dbReference>
<protein>
    <recommendedName>
        <fullName evidence="3">Copper chaperone NosL</fullName>
    </recommendedName>
</protein>
<dbReference type="RefSeq" id="WP_012844510.1">
    <property type="nucleotide sequence ID" value="NC_013501.1"/>
</dbReference>
<reference evidence="1 2" key="1">
    <citation type="journal article" date="2009" name="Stand. Genomic Sci.">
        <title>Complete genome sequence of Rhodothermus marinus type strain (R-10).</title>
        <authorList>
            <person name="Nolan M."/>
            <person name="Tindall B.J."/>
            <person name="Pomrenke H."/>
            <person name="Lapidus A."/>
            <person name="Copeland A."/>
            <person name="Glavina Del Rio T."/>
            <person name="Lucas S."/>
            <person name="Chen F."/>
            <person name="Tice H."/>
            <person name="Cheng J.F."/>
            <person name="Saunders E."/>
            <person name="Han C."/>
            <person name="Bruce D."/>
            <person name="Goodwin L."/>
            <person name="Chain P."/>
            <person name="Pitluck S."/>
            <person name="Ovchinikova G."/>
            <person name="Pati A."/>
            <person name="Ivanova N."/>
            <person name="Mavromatis K."/>
            <person name="Chen A."/>
            <person name="Palaniappan K."/>
            <person name="Land M."/>
            <person name="Hauser L."/>
            <person name="Chang Y.J."/>
            <person name="Jeffries C.D."/>
            <person name="Brettin T."/>
            <person name="Goker M."/>
            <person name="Bristow J."/>
            <person name="Eisen J.A."/>
            <person name="Markowitz V."/>
            <person name="Hugenholtz P."/>
            <person name="Kyrpides N.C."/>
            <person name="Klenk H.P."/>
            <person name="Detter J.C."/>
        </authorList>
    </citation>
    <scope>NUCLEOTIDE SEQUENCE [LARGE SCALE GENOMIC DNA]</scope>
    <source>
        <strain evidence="2">ATCC 43812 / DSM 4252 / R-10</strain>
    </source>
</reference>
<accession>D0MKI7</accession>
<sequence length="161" mass="18233">MATVLYSFRPSWFYLLSLLLLLGACRSAPEPDRPPNIRFGHDACDYCRMLIGEPRYAAALRTADGQERRFDDIGCLLHYLHEHPEAADARIWVHDYLQERWLQASQAFFVRSDRLITPMGYGIVAVADTLTADSLAQALGGTLTRFDTLRANPPPEPVQLR</sequence>
<dbReference type="eggNOG" id="COG4314">
    <property type="taxonomic scope" value="Bacteria"/>
</dbReference>
<keyword evidence="2" id="KW-1185">Reference proteome</keyword>
<organism evidence="1 2">
    <name type="scientific">Rhodothermus marinus (strain ATCC 43812 / DSM 4252 / R-10)</name>
    <name type="common">Rhodothermus obamensis</name>
    <dbReference type="NCBI Taxonomy" id="518766"/>
    <lineage>
        <taxon>Bacteria</taxon>
        <taxon>Pseudomonadati</taxon>
        <taxon>Rhodothermota</taxon>
        <taxon>Rhodothermia</taxon>
        <taxon>Rhodothermales</taxon>
        <taxon>Rhodothermaceae</taxon>
        <taxon>Rhodothermus</taxon>
    </lineage>
</organism>
<dbReference type="HOGENOM" id="CLU_108823_3_0_10"/>
<evidence type="ECO:0000313" key="2">
    <source>
        <dbReference type="Proteomes" id="UP000002221"/>
    </source>
</evidence>
<dbReference type="EMBL" id="CP001807">
    <property type="protein sequence ID" value="ACY48899.1"/>
    <property type="molecule type" value="Genomic_DNA"/>
</dbReference>
<gene>
    <name evidence="1" type="ordered locus">Rmar_2018</name>
</gene>
<dbReference type="OrthoDB" id="9792749at2"/>
<dbReference type="InterPro" id="IPR008719">
    <property type="entry name" value="N2O_reductase_NosL"/>
</dbReference>
<name>D0MKI7_RHOM4</name>
<dbReference type="KEGG" id="rmr:Rmar_2018"/>
<proteinExistence type="predicted"/>
<dbReference type="SUPFAM" id="SSF160387">
    <property type="entry name" value="NosL/MerB-like"/>
    <property type="match status" value="1"/>
</dbReference>
<evidence type="ECO:0008006" key="3">
    <source>
        <dbReference type="Google" id="ProtNLM"/>
    </source>
</evidence>
<evidence type="ECO:0000313" key="1">
    <source>
        <dbReference type="EMBL" id="ACY48899.1"/>
    </source>
</evidence>